<protein>
    <recommendedName>
        <fullName evidence="2">FAD/NAD(P)-binding domain-containing protein</fullName>
    </recommendedName>
</protein>
<reference evidence="1" key="1">
    <citation type="submission" date="2021-01" db="EMBL/GenBank/DDBJ databases">
        <authorList>
            <person name="Corre E."/>
            <person name="Pelletier E."/>
            <person name="Niang G."/>
            <person name="Scheremetjew M."/>
            <person name="Finn R."/>
            <person name="Kale V."/>
            <person name="Holt S."/>
            <person name="Cochrane G."/>
            <person name="Meng A."/>
            <person name="Brown T."/>
            <person name="Cohen L."/>
        </authorList>
    </citation>
    <scope>NUCLEOTIDE SEQUENCE</scope>
    <source>
        <strain evidence="1">PLY429</strain>
    </source>
</reference>
<dbReference type="PRINTS" id="PR00368">
    <property type="entry name" value="FADPNR"/>
</dbReference>
<sequence length="424" mass="46094">MATRRVAVIGAGPVGLHAALRLLEEEGTEVLLLERGAEVAANVKEWGHVRLFSSWKYNCRESVLTKLQSVGLVEQNPFDPEAFPTGGEYREKYLTKIYQYLRESPRAQVILGCNVESVTRDGFHKQDDLNGGARKSRPFHLLLSGDDHREWFESADLVLDCSGTWGNNLYMGPGGAPAVGERNQSKVTYKIPDLDDTEREEYAGRHTLVIGAGYSAITTLRGLINLKAAHPDTQITWLTRKGTAPFAVLDDDPLPERKKLALIGNSIVAGGSLDAGVTHLSGYSIESVHEDGSTKKLFVQLRPQGEELGEEALRLTVDRVVANVGWRPDASLYSELHVHQCWASDGPIKLASSLIAASGKGGGDCLKQAVPGPELLLTPEPGFLLLGMKSYGRNSLFILKIGFEQIEQAVGLLFPSDPAAVVSS</sequence>
<organism evidence="1">
    <name type="scientific">Tetraselmis chuii</name>
    <dbReference type="NCBI Taxonomy" id="63592"/>
    <lineage>
        <taxon>Eukaryota</taxon>
        <taxon>Viridiplantae</taxon>
        <taxon>Chlorophyta</taxon>
        <taxon>core chlorophytes</taxon>
        <taxon>Chlorodendrophyceae</taxon>
        <taxon>Chlorodendrales</taxon>
        <taxon>Chlorodendraceae</taxon>
        <taxon>Tetraselmis</taxon>
    </lineage>
</organism>
<evidence type="ECO:0000313" key="1">
    <source>
        <dbReference type="EMBL" id="CAD9213645.1"/>
    </source>
</evidence>
<gene>
    <name evidence="1" type="ORF">TCHU04912_LOCUS15884</name>
</gene>
<name>A0A7S1X7Z9_9CHLO</name>
<dbReference type="AlphaFoldDB" id="A0A7S1X7Z9"/>
<dbReference type="InterPro" id="IPR036188">
    <property type="entry name" value="FAD/NAD-bd_sf"/>
</dbReference>
<accession>A0A7S1X7Z9</accession>
<proteinExistence type="predicted"/>
<dbReference type="SUPFAM" id="SSF51905">
    <property type="entry name" value="FAD/NAD(P)-binding domain"/>
    <property type="match status" value="1"/>
</dbReference>
<dbReference type="EMBL" id="HBGG01030508">
    <property type="protein sequence ID" value="CAD9213645.1"/>
    <property type="molecule type" value="Transcribed_RNA"/>
</dbReference>
<dbReference type="Gene3D" id="3.50.50.60">
    <property type="entry name" value="FAD/NAD(P)-binding domain"/>
    <property type="match status" value="2"/>
</dbReference>
<evidence type="ECO:0008006" key="2">
    <source>
        <dbReference type="Google" id="ProtNLM"/>
    </source>
</evidence>